<feature type="domain" description="Mediator complex subunit Med16 N-terminal" evidence="13">
    <location>
        <begin position="125"/>
        <end position="346"/>
    </location>
</feature>
<dbReference type="SUPFAM" id="SSF50978">
    <property type="entry name" value="WD40 repeat-like"/>
    <property type="match status" value="1"/>
</dbReference>
<dbReference type="Pfam" id="PF20718">
    <property type="entry name" value="Med16_bridge"/>
    <property type="match status" value="1"/>
</dbReference>
<evidence type="ECO:0000256" key="1">
    <source>
        <dbReference type="ARBA" id="ARBA00004123"/>
    </source>
</evidence>
<dbReference type="GO" id="GO:0016592">
    <property type="term" value="C:mediator complex"/>
    <property type="evidence" value="ECO:0007669"/>
    <property type="project" value="InterPro"/>
</dbReference>
<keyword evidence="6 12" id="KW-0805">Transcription regulation</keyword>
<dbReference type="InterPro" id="IPR015943">
    <property type="entry name" value="WD40/YVTN_repeat-like_dom_sf"/>
</dbReference>
<dbReference type="Gene3D" id="2.130.10.10">
    <property type="entry name" value="YVTN repeat-like/Quinoprotein amine dehydrogenase"/>
    <property type="match status" value="1"/>
</dbReference>
<dbReference type="InterPro" id="IPR048616">
    <property type="entry name" value="MED16_bridge"/>
</dbReference>
<evidence type="ECO:0000256" key="11">
    <source>
        <dbReference type="PROSITE-ProRule" id="PRU00221"/>
    </source>
</evidence>
<feature type="domain" description="Mediator of RNA polymerase II transcription subunit 16 central helical bridge" evidence="14">
    <location>
        <begin position="482"/>
        <end position="517"/>
    </location>
</feature>
<dbReference type="InterPro" id="IPR001680">
    <property type="entry name" value="WD40_rpt"/>
</dbReference>
<comment type="subcellular location">
    <subcellularLocation>
        <location evidence="1 12">Nucleus</location>
    </subcellularLocation>
</comment>
<keyword evidence="7 12" id="KW-0010">Activator</keyword>
<dbReference type="PROSITE" id="PS50082">
    <property type="entry name" value="WD_REPEATS_2"/>
    <property type="match status" value="1"/>
</dbReference>
<reference evidence="15 16" key="1">
    <citation type="journal article" date="2017" name="PLoS Biol.">
        <title>The sea cucumber genome provides insights into morphological evolution and visceral regeneration.</title>
        <authorList>
            <person name="Zhang X."/>
            <person name="Sun L."/>
            <person name="Yuan J."/>
            <person name="Sun Y."/>
            <person name="Gao Y."/>
            <person name="Zhang L."/>
            <person name="Li S."/>
            <person name="Dai H."/>
            <person name="Hamel J.F."/>
            <person name="Liu C."/>
            <person name="Yu Y."/>
            <person name="Liu S."/>
            <person name="Lin W."/>
            <person name="Guo K."/>
            <person name="Jin S."/>
            <person name="Xu P."/>
            <person name="Storey K.B."/>
            <person name="Huan P."/>
            <person name="Zhang T."/>
            <person name="Zhou Y."/>
            <person name="Zhang J."/>
            <person name="Lin C."/>
            <person name="Li X."/>
            <person name="Xing L."/>
            <person name="Huo D."/>
            <person name="Sun M."/>
            <person name="Wang L."/>
            <person name="Mercier A."/>
            <person name="Li F."/>
            <person name="Yang H."/>
            <person name="Xiang J."/>
        </authorList>
    </citation>
    <scope>NUCLEOTIDE SEQUENCE [LARGE SCALE GENOMIC DNA]</scope>
    <source>
        <strain evidence="15">Shaxun</strain>
        <tissue evidence="15">Muscle</tissue>
    </source>
</reference>
<feature type="repeat" description="WD" evidence="11">
    <location>
        <begin position="74"/>
        <end position="109"/>
    </location>
</feature>
<accession>A0A2G8KCY3</accession>
<keyword evidence="8 12" id="KW-0804">Transcription</keyword>
<dbReference type="Proteomes" id="UP000230750">
    <property type="component" value="Unassembled WGS sequence"/>
</dbReference>
<dbReference type="InterPro" id="IPR021665">
    <property type="entry name" value="Mediator_Med16_N"/>
</dbReference>
<evidence type="ECO:0000256" key="6">
    <source>
        <dbReference type="ARBA" id="ARBA00023015"/>
    </source>
</evidence>
<evidence type="ECO:0000256" key="3">
    <source>
        <dbReference type="ARBA" id="ARBA00019614"/>
    </source>
</evidence>
<dbReference type="EMBL" id="MRZV01000683">
    <property type="protein sequence ID" value="PIK45825.1"/>
    <property type="molecule type" value="Genomic_DNA"/>
</dbReference>
<name>A0A2G8KCY3_STIJA</name>
<dbReference type="GO" id="GO:0045893">
    <property type="term" value="P:positive regulation of DNA-templated transcription"/>
    <property type="evidence" value="ECO:0007669"/>
    <property type="project" value="TreeGrafter"/>
</dbReference>
<evidence type="ECO:0000256" key="10">
    <source>
        <dbReference type="ARBA" id="ARBA00032015"/>
    </source>
</evidence>
<evidence type="ECO:0000313" key="16">
    <source>
        <dbReference type="Proteomes" id="UP000230750"/>
    </source>
</evidence>
<dbReference type="PANTHER" id="PTHR13224:SF6">
    <property type="entry name" value="MEDIATOR OF RNA POLYMERASE II TRANSCRIPTION SUBUNIT 16"/>
    <property type="match status" value="1"/>
</dbReference>
<evidence type="ECO:0000256" key="9">
    <source>
        <dbReference type="ARBA" id="ARBA00023242"/>
    </source>
</evidence>
<comment type="subunit">
    <text evidence="12">Component of the Mediator complex.</text>
</comment>
<comment type="similarity">
    <text evidence="2 12">Belongs to the Mediator complex subunit 16 family.</text>
</comment>
<protein>
    <recommendedName>
        <fullName evidence="3 12">Mediator of RNA polymerase II transcription subunit 16</fullName>
    </recommendedName>
    <alternativeName>
        <fullName evidence="10 12">Mediator complex subunit 16</fullName>
    </alternativeName>
</protein>
<sequence>MELAFVTNWPKTDVNLCIKKLLGDYVCSLSCRNTFAFTAIASCKNADTKEEREIFIPQVHIIDPDRPWERYSNTGDHKDPITLLEWESTGTRLLSGDAGGRIVLWQMKNHMLNDWSCSTETHISGEPIVATSWLHGVSKLYFDVDNIECPNWLEVFKHIPFQPSLKLHGSSHAEGWIAVTTQGMVTVKLLNLKGENEVSQRLSQTRPIHVAVADIAFQSSGHILIAVADGSTRLPVHVFRITLKWERNKCTMKIDQLPSYFVRCCLDFNTREKYPTISHLKFLNKECMKPQIGSRATEQLVVCASGSNGSCIEICTLEKEPNPLNIPQVFQSTQMNRDKTSSQLEYVFPSSVRKSTITKYNYGWILYEKHECPVSIRLTLRLCDAFKYEKVKPDSQGKRQKVLQGKHVVCMEMSNSCCALMGVDRPGPSVSSGSGPCWASLLIKKSLSLRYVGSQPKFWQGVLQVCSGALRAHTISVVVNLFVYCLVTGFDQWDVILRVTPNMVEAILDKLTNGFKINPRLRRSC</sequence>
<dbReference type="InterPro" id="IPR036322">
    <property type="entry name" value="WD40_repeat_dom_sf"/>
</dbReference>
<evidence type="ECO:0000256" key="4">
    <source>
        <dbReference type="ARBA" id="ARBA00022574"/>
    </source>
</evidence>
<keyword evidence="9 12" id="KW-0539">Nucleus</keyword>
<dbReference type="Pfam" id="PF11635">
    <property type="entry name" value="Med16_N"/>
    <property type="match status" value="1"/>
</dbReference>
<evidence type="ECO:0000313" key="15">
    <source>
        <dbReference type="EMBL" id="PIK45825.1"/>
    </source>
</evidence>
<evidence type="ECO:0000256" key="5">
    <source>
        <dbReference type="ARBA" id="ARBA00022737"/>
    </source>
</evidence>
<comment type="function">
    <text evidence="12">Component of the Mediator complex, a coactivator involved in the regulated transcription of nearly all RNA polymerase II-dependent genes. Mediator functions as a bridge to convey information from gene-specific regulatory proteins to the basal RNA polymerase II transcription machinery. Mediator is recruited to promoters by direct interactions with regulatory proteins and serves as a scaffold for the assembly of a functional preinitiation complex with RNA polymerase II and the general transcription factors.</text>
</comment>
<evidence type="ECO:0000259" key="14">
    <source>
        <dbReference type="Pfam" id="PF20718"/>
    </source>
</evidence>
<dbReference type="PANTHER" id="PTHR13224">
    <property type="entry name" value="THYROID HORMONE RECEPTOR-ASSOCIATED PROTEIN-RELATED"/>
    <property type="match status" value="1"/>
</dbReference>
<dbReference type="InterPro" id="IPR048338">
    <property type="entry name" value="Mediator_Med16"/>
</dbReference>
<evidence type="ECO:0000256" key="7">
    <source>
        <dbReference type="ARBA" id="ARBA00023159"/>
    </source>
</evidence>
<dbReference type="OrthoDB" id="10018574at2759"/>
<evidence type="ECO:0000256" key="2">
    <source>
        <dbReference type="ARBA" id="ARBA00006543"/>
    </source>
</evidence>
<evidence type="ECO:0000259" key="13">
    <source>
        <dbReference type="Pfam" id="PF11635"/>
    </source>
</evidence>
<dbReference type="AlphaFoldDB" id="A0A2G8KCY3"/>
<gene>
    <name evidence="12" type="primary">MED16</name>
    <name evidence="15" type="ORF">BSL78_17301</name>
</gene>
<evidence type="ECO:0000256" key="8">
    <source>
        <dbReference type="ARBA" id="ARBA00023163"/>
    </source>
</evidence>
<keyword evidence="4 11" id="KW-0853">WD repeat</keyword>
<dbReference type="STRING" id="307972.A0A2G8KCY3"/>
<comment type="caution">
    <text evidence="15">The sequence shown here is derived from an EMBL/GenBank/DDBJ whole genome shotgun (WGS) entry which is preliminary data.</text>
</comment>
<keyword evidence="16" id="KW-1185">Reference proteome</keyword>
<evidence type="ECO:0000256" key="12">
    <source>
        <dbReference type="RuleBase" id="RU364149"/>
    </source>
</evidence>
<keyword evidence="5" id="KW-0677">Repeat</keyword>
<organism evidence="15 16">
    <name type="scientific">Stichopus japonicus</name>
    <name type="common">Sea cucumber</name>
    <dbReference type="NCBI Taxonomy" id="307972"/>
    <lineage>
        <taxon>Eukaryota</taxon>
        <taxon>Metazoa</taxon>
        <taxon>Echinodermata</taxon>
        <taxon>Eleutherozoa</taxon>
        <taxon>Echinozoa</taxon>
        <taxon>Holothuroidea</taxon>
        <taxon>Aspidochirotacea</taxon>
        <taxon>Aspidochirotida</taxon>
        <taxon>Stichopodidae</taxon>
        <taxon>Apostichopus</taxon>
    </lineage>
</organism>
<proteinExistence type="inferred from homology"/>